<name>A0A1H6QHP7_9GAMM</name>
<dbReference type="GO" id="GO:0016887">
    <property type="term" value="F:ATP hydrolysis activity"/>
    <property type="evidence" value="ECO:0007669"/>
    <property type="project" value="InterPro"/>
</dbReference>
<organism evidence="2 3">
    <name type="scientific">Allopseudospirillum japonicum</name>
    <dbReference type="NCBI Taxonomy" id="64971"/>
    <lineage>
        <taxon>Bacteria</taxon>
        <taxon>Pseudomonadati</taxon>
        <taxon>Pseudomonadota</taxon>
        <taxon>Gammaproteobacteria</taxon>
        <taxon>Oceanospirillales</taxon>
        <taxon>Oceanospirillaceae</taxon>
        <taxon>Allopseudospirillum</taxon>
    </lineage>
</organism>
<proteinExistence type="predicted"/>
<dbReference type="InterPro" id="IPR011704">
    <property type="entry name" value="ATPase_dyneun-rel_AAA"/>
</dbReference>
<dbReference type="PANTHER" id="PTHR37291">
    <property type="entry name" value="5-METHYLCYTOSINE-SPECIFIC RESTRICTION ENZYME B"/>
    <property type="match status" value="1"/>
</dbReference>
<evidence type="ECO:0000313" key="2">
    <source>
        <dbReference type="EMBL" id="SEI38522.1"/>
    </source>
</evidence>
<dbReference type="GO" id="GO:0005524">
    <property type="term" value="F:ATP binding"/>
    <property type="evidence" value="ECO:0007669"/>
    <property type="project" value="InterPro"/>
</dbReference>
<protein>
    <submittedName>
        <fullName evidence="2">5-methylcytosine-specific restriction enzyme B</fullName>
    </submittedName>
</protein>
<dbReference type="SUPFAM" id="SSF52540">
    <property type="entry name" value="P-loop containing nucleoside triphosphate hydrolases"/>
    <property type="match status" value="1"/>
</dbReference>
<sequence>MIKPVNQIFYGPPGTGKTYYWCTELQPKYESQVSSVFLGEWFEDQLADTTWWEVIALVLADLLARGQGTRVQDVLIHPYFKAKARVQGRAESQTLQNTCWASLQTHTVLTSRTVNYARNKRQPPLIFDKQQGGHWILTGDWEEAGEALREQLQRLQQGPQHETARIKRHLMVTFHQAFSYEDFVEGIRPQTAEGDISYEVRDGVFKAFCQRARQDPQQRYAVFIDEINRGNIAGIFGDLMTLIEVDKRAVWNQDGQLIQGLEMTLPYSAERFGVPHNVDIYAAMNTADRSIQLMDAALRRRFHFIEFMPAPEKIPGTQGDGYIPDGEGGKLNLRALLAVINLRVRYLLHRDQTFGHAFLMDAQSIEDVRTVLVQDILPMLAEYFYEDWQQIRQILADTQAPLQHQIITQSPLDHKTLFAEASDHSPQGFDYQVRAPQDITAEAIRKIYHRLEDNI</sequence>
<keyword evidence="3" id="KW-1185">Reference proteome</keyword>
<evidence type="ECO:0000313" key="3">
    <source>
        <dbReference type="Proteomes" id="UP000242999"/>
    </source>
</evidence>
<dbReference type="Pfam" id="PF07728">
    <property type="entry name" value="AAA_5"/>
    <property type="match status" value="1"/>
</dbReference>
<dbReference type="RefSeq" id="WP_093307896.1">
    <property type="nucleotide sequence ID" value="NZ_FNYH01000001.1"/>
</dbReference>
<dbReference type="AlphaFoldDB" id="A0A1H6QHP7"/>
<accession>A0A1H6QHP7</accession>
<gene>
    <name evidence="2" type="ORF">SAMN05421831_101160</name>
</gene>
<dbReference type="STRING" id="64971.SAMN05421831_101160"/>
<reference evidence="3" key="1">
    <citation type="submission" date="2016-10" db="EMBL/GenBank/DDBJ databases">
        <authorList>
            <person name="Varghese N."/>
            <person name="Submissions S."/>
        </authorList>
    </citation>
    <scope>NUCLEOTIDE SEQUENCE [LARGE SCALE GENOMIC DNA]</scope>
    <source>
        <strain evidence="3">DSM 7165</strain>
    </source>
</reference>
<dbReference type="PANTHER" id="PTHR37291:SF1">
    <property type="entry name" value="TYPE IV METHYL-DIRECTED RESTRICTION ENZYME ECOKMCRB SUBUNIT"/>
    <property type="match status" value="1"/>
</dbReference>
<feature type="domain" description="ATPase dynein-related AAA" evidence="1">
    <location>
        <begin position="168"/>
        <end position="302"/>
    </location>
</feature>
<evidence type="ECO:0000259" key="1">
    <source>
        <dbReference type="Pfam" id="PF07728"/>
    </source>
</evidence>
<dbReference type="OrthoDB" id="9781481at2"/>
<dbReference type="Proteomes" id="UP000242999">
    <property type="component" value="Unassembled WGS sequence"/>
</dbReference>
<dbReference type="Gene3D" id="3.40.50.300">
    <property type="entry name" value="P-loop containing nucleotide triphosphate hydrolases"/>
    <property type="match status" value="1"/>
</dbReference>
<dbReference type="EMBL" id="FNYH01000001">
    <property type="protein sequence ID" value="SEI38522.1"/>
    <property type="molecule type" value="Genomic_DNA"/>
</dbReference>
<dbReference type="InterPro" id="IPR027417">
    <property type="entry name" value="P-loop_NTPase"/>
</dbReference>
<dbReference type="InterPro" id="IPR052934">
    <property type="entry name" value="Methyl-DNA_Rec/Restrict_Enz"/>
</dbReference>